<dbReference type="AlphaFoldDB" id="A0A2T2YG71"/>
<keyword evidence="2" id="KW-1133">Transmembrane helix</keyword>
<sequence length="451" mass="51932">MVYFILKLIFRVALRVFYRKIEVKQAAPLPDKGPLLLVANHPNTFMDPIVIASLLKQEVYFIAKSTVFSSPFRKWLLQKMNLIPVYRREDGPVVAGANDNTFEKCYKFLNAQGTLLIFPEGNSFNERRLRPLKTGAARIALGAAARLNFTQEVRIIPIGLNYLEPTRFRSKLLINVAPPIEVNRLAAGYQQDAGKAFHALTNQIRAALEANIIHTHSHVDDELVYQVETVFKKHVLAANEANNSEQEFQLTQRIVASLAYFKKHNPEKVMAIQRKLSAYLQQIRELNLQDTVFYSSTGRRHLGKWLLASGLFLLIGLPLYLFGLITNYLPYIIPAKVANALTEEAEFISPILLTTGIFTFPIFYGVELYLVWYVTHSWLLVFLFFICLPIAGFFVLHYYKQLQNIRANLRLQTLFFNERKLINTLIRQREELLAELELARQEYLQKVQQVP</sequence>
<accession>A0A2T2YG71</accession>
<dbReference type="OrthoDB" id="9806008at2"/>
<keyword evidence="4" id="KW-0012">Acyltransferase</keyword>
<dbReference type="GO" id="GO:0004366">
    <property type="term" value="F:glycerol-3-phosphate O-acyltransferase activity"/>
    <property type="evidence" value="ECO:0007669"/>
    <property type="project" value="TreeGrafter"/>
</dbReference>
<dbReference type="InterPro" id="IPR002123">
    <property type="entry name" value="Plipid/glycerol_acylTrfase"/>
</dbReference>
<proteinExistence type="predicted"/>
<protein>
    <submittedName>
        <fullName evidence="4">Glycerol acyltransferase</fullName>
    </submittedName>
</protein>
<evidence type="ECO:0000313" key="4">
    <source>
        <dbReference type="EMBL" id="PSR54493.1"/>
    </source>
</evidence>
<dbReference type="GO" id="GO:0016287">
    <property type="term" value="F:glycerone-phosphate O-acyltransferase activity"/>
    <property type="evidence" value="ECO:0007669"/>
    <property type="project" value="TreeGrafter"/>
</dbReference>
<dbReference type="InterPro" id="IPR052744">
    <property type="entry name" value="GPAT/DAPAT"/>
</dbReference>
<dbReference type="Proteomes" id="UP000240357">
    <property type="component" value="Unassembled WGS sequence"/>
</dbReference>
<comment type="caution">
    <text evidence="4">The sequence shown here is derived from an EMBL/GenBank/DDBJ whole genome shotgun (WGS) entry which is preliminary data.</text>
</comment>
<dbReference type="EMBL" id="PYFT01000001">
    <property type="protein sequence ID" value="PSR54493.1"/>
    <property type="molecule type" value="Genomic_DNA"/>
</dbReference>
<keyword evidence="2" id="KW-0812">Transmembrane</keyword>
<keyword evidence="2" id="KW-0472">Membrane</keyword>
<organism evidence="4 5">
    <name type="scientific">Adhaeribacter arboris</name>
    <dbReference type="NCBI Taxonomy" id="2072846"/>
    <lineage>
        <taxon>Bacteria</taxon>
        <taxon>Pseudomonadati</taxon>
        <taxon>Bacteroidota</taxon>
        <taxon>Cytophagia</taxon>
        <taxon>Cytophagales</taxon>
        <taxon>Hymenobacteraceae</taxon>
        <taxon>Adhaeribacter</taxon>
    </lineage>
</organism>
<dbReference type="Pfam" id="PF01553">
    <property type="entry name" value="Acyltransferase"/>
    <property type="match status" value="1"/>
</dbReference>
<feature type="transmembrane region" description="Helical" evidence="2">
    <location>
        <begin position="350"/>
        <end position="372"/>
    </location>
</feature>
<dbReference type="SMART" id="SM00563">
    <property type="entry name" value="PlsC"/>
    <property type="match status" value="1"/>
</dbReference>
<feature type="domain" description="Phospholipid/glycerol acyltransferase" evidence="3">
    <location>
        <begin position="35"/>
        <end position="163"/>
    </location>
</feature>
<feature type="coiled-coil region" evidence="1">
    <location>
        <begin position="422"/>
        <end position="449"/>
    </location>
</feature>
<keyword evidence="4" id="KW-0808">Transferase</keyword>
<dbReference type="SUPFAM" id="SSF69593">
    <property type="entry name" value="Glycerol-3-phosphate (1)-acyltransferase"/>
    <property type="match status" value="1"/>
</dbReference>
<gene>
    <name evidence="4" type="ORF">AHMF7605_13725</name>
</gene>
<dbReference type="PANTHER" id="PTHR31605">
    <property type="entry name" value="GLYCEROL-3-PHOSPHATE O-ACYLTRANSFERASE 1"/>
    <property type="match status" value="1"/>
</dbReference>
<keyword evidence="1" id="KW-0175">Coiled coil</keyword>
<evidence type="ECO:0000259" key="3">
    <source>
        <dbReference type="SMART" id="SM00563"/>
    </source>
</evidence>
<dbReference type="GO" id="GO:0008654">
    <property type="term" value="P:phospholipid biosynthetic process"/>
    <property type="evidence" value="ECO:0007669"/>
    <property type="project" value="TreeGrafter"/>
</dbReference>
<dbReference type="PANTHER" id="PTHR31605:SF0">
    <property type="entry name" value="GLYCEROL-3-PHOSPHATE O-ACYLTRANSFERASE 1"/>
    <property type="match status" value="1"/>
</dbReference>
<evidence type="ECO:0000256" key="1">
    <source>
        <dbReference type="SAM" id="Coils"/>
    </source>
</evidence>
<reference evidence="4 5" key="1">
    <citation type="submission" date="2018-03" db="EMBL/GenBank/DDBJ databases">
        <title>Adhaeribacter sp. HMF7605 Genome sequencing and assembly.</title>
        <authorList>
            <person name="Kang H."/>
            <person name="Kang J."/>
            <person name="Cha I."/>
            <person name="Kim H."/>
            <person name="Joh K."/>
        </authorList>
    </citation>
    <scope>NUCLEOTIDE SEQUENCE [LARGE SCALE GENOMIC DNA]</scope>
    <source>
        <strain evidence="4 5">HMF7605</strain>
    </source>
</reference>
<feature type="transmembrane region" description="Helical" evidence="2">
    <location>
        <begin position="305"/>
        <end position="329"/>
    </location>
</feature>
<evidence type="ECO:0000313" key="5">
    <source>
        <dbReference type="Proteomes" id="UP000240357"/>
    </source>
</evidence>
<evidence type="ECO:0000256" key="2">
    <source>
        <dbReference type="SAM" id="Phobius"/>
    </source>
</evidence>
<feature type="transmembrane region" description="Helical" evidence="2">
    <location>
        <begin position="378"/>
        <end position="399"/>
    </location>
</feature>
<keyword evidence="5" id="KW-1185">Reference proteome</keyword>
<name>A0A2T2YG71_9BACT</name>